<accession>A0A7G1KU90</accession>
<evidence type="ECO:0000313" key="2">
    <source>
        <dbReference type="Proteomes" id="UP000516173"/>
    </source>
</evidence>
<proteinExistence type="predicted"/>
<keyword evidence="2" id="KW-1185">Reference proteome</keyword>
<dbReference type="RefSeq" id="WP_187684401.1">
    <property type="nucleotide sequence ID" value="NZ_AP023396.1"/>
</dbReference>
<name>A0A7G1KU90_9NOCA</name>
<dbReference type="Proteomes" id="UP000516173">
    <property type="component" value="Chromosome"/>
</dbReference>
<dbReference type="GeneID" id="80349720"/>
<organism evidence="1 2">
    <name type="scientific">Nocardia wallacei</name>
    <dbReference type="NCBI Taxonomy" id="480035"/>
    <lineage>
        <taxon>Bacteria</taxon>
        <taxon>Bacillati</taxon>
        <taxon>Actinomycetota</taxon>
        <taxon>Actinomycetes</taxon>
        <taxon>Mycobacteriales</taxon>
        <taxon>Nocardiaceae</taxon>
        <taxon>Nocardia</taxon>
    </lineage>
</organism>
<evidence type="ECO:0008006" key="3">
    <source>
        <dbReference type="Google" id="ProtNLM"/>
    </source>
</evidence>
<dbReference type="KEGG" id="nwl:NWFMUON74_52810"/>
<sequence>MDPFTIITTALIAGAAAGGKDAASAAVRDAYAALRERLTSGGDDSAAVAVIEANEAASGSNIDELEDVLRRHRWAEDDELRSVAETILSQLPSDRVEDARSRIDLRQAQGVQIGDHGTQHNTFG</sequence>
<protein>
    <recommendedName>
        <fullName evidence="3">RHIM domain-containing protein</fullName>
    </recommendedName>
</protein>
<evidence type="ECO:0000313" key="1">
    <source>
        <dbReference type="EMBL" id="BCK57509.1"/>
    </source>
</evidence>
<gene>
    <name evidence="1" type="ORF">NWFMUON74_52810</name>
</gene>
<dbReference type="AlphaFoldDB" id="A0A7G1KU90"/>
<dbReference type="EMBL" id="AP023396">
    <property type="protein sequence ID" value="BCK57509.1"/>
    <property type="molecule type" value="Genomic_DNA"/>
</dbReference>
<reference evidence="1 2" key="1">
    <citation type="submission" date="2020-08" db="EMBL/GenBank/DDBJ databases">
        <title>Genome Sequencing of Nocardia wallacei strain FMUON74 and assembly.</title>
        <authorList>
            <person name="Toyokawa M."/>
            <person name="Uesaka K."/>
        </authorList>
    </citation>
    <scope>NUCLEOTIDE SEQUENCE [LARGE SCALE GENOMIC DNA]</scope>
    <source>
        <strain evidence="1 2">FMUON74</strain>
    </source>
</reference>